<dbReference type="Gene3D" id="3.40.50.150">
    <property type="entry name" value="Vaccinia Virus protein VP39"/>
    <property type="match status" value="1"/>
</dbReference>
<organism evidence="2 3">
    <name type="scientific">Cryoendolithus antarcticus</name>
    <dbReference type="NCBI Taxonomy" id="1507870"/>
    <lineage>
        <taxon>Eukaryota</taxon>
        <taxon>Fungi</taxon>
        <taxon>Dikarya</taxon>
        <taxon>Ascomycota</taxon>
        <taxon>Pezizomycotina</taxon>
        <taxon>Dothideomycetes</taxon>
        <taxon>Dothideomycetidae</taxon>
        <taxon>Cladosporiales</taxon>
        <taxon>Cladosporiaceae</taxon>
        <taxon>Cryoendolithus</taxon>
    </lineage>
</organism>
<dbReference type="Pfam" id="PF08242">
    <property type="entry name" value="Methyltransf_12"/>
    <property type="match status" value="1"/>
</dbReference>
<dbReference type="InterPro" id="IPR013217">
    <property type="entry name" value="Methyltransf_12"/>
</dbReference>
<evidence type="ECO:0000313" key="2">
    <source>
        <dbReference type="EMBL" id="OQO12493.1"/>
    </source>
</evidence>
<dbReference type="AlphaFoldDB" id="A0A1V8TM87"/>
<dbReference type="InParanoid" id="A0A1V8TM87"/>
<accession>A0A1V8TM87</accession>
<gene>
    <name evidence="2" type="ORF">B0A48_03135</name>
</gene>
<dbReference type="Proteomes" id="UP000192596">
    <property type="component" value="Unassembled WGS sequence"/>
</dbReference>
<reference evidence="3" key="1">
    <citation type="submission" date="2017-03" db="EMBL/GenBank/DDBJ databases">
        <title>Genomes of endolithic fungi from Antarctica.</title>
        <authorList>
            <person name="Coleine C."/>
            <person name="Masonjones S."/>
            <person name="Stajich J.E."/>
        </authorList>
    </citation>
    <scope>NUCLEOTIDE SEQUENCE [LARGE SCALE GENOMIC DNA]</scope>
    <source>
        <strain evidence="3">CCFEE 5527</strain>
    </source>
</reference>
<dbReference type="OrthoDB" id="417697at2759"/>
<dbReference type="STRING" id="1507870.A0A1V8TM87"/>
<dbReference type="SUPFAM" id="SSF53335">
    <property type="entry name" value="S-adenosyl-L-methionine-dependent methyltransferases"/>
    <property type="match status" value="1"/>
</dbReference>
<dbReference type="EMBL" id="NAJO01000005">
    <property type="protein sequence ID" value="OQO12493.1"/>
    <property type="molecule type" value="Genomic_DNA"/>
</dbReference>
<feature type="domain" description="Methyltransferase type 12" evidence="1">
    <location>
        <begin position="55"/>
        <end position="149"/>
    </location>
</feature>
<evidence type="ECO:0000259" key="1">
    <source>
        <dbReference type="Pfam" id="PF08242"/>
    </source>
</evidence>
<dbReference type="InterPro" id="IPR029063">
    <property type="entry name" value="SAM-dependent_MTases_sf"/>
</dbReference>
<keyword evidence="3" id="KW-1185">Reference proteome</keyword>
<comment type="caution">
    <text evidence="2">The sequence shown here is derived from an EMBL/GenBank/DDBJ whole genome shotgun (WGS) entry which is preliminary data.</text>
</comment>
<dbReference type="CDD" id="cd02440">
    <property type="entry name" value="AdoMet_MTases"/>
    <property type="match status" value="1"/>
</dbReference>
<sequence length="290" mass="31860">MATTNLNADAYHLTRDTAESSRLEAQHEVWKTNVGHLIHPRIAETLPQRDVLVGDVGTGTGAWLLDVARQPNAQNWNFHGLDLSAAQFPPIPSSNIRFSTLNILDPVPADLEGKFDVLHLRLLVMGLPTGTWVTAATNLRKLLKPGGWLQWEEARFGDLVTLQTDLSHFALRTSSEALYHSIRAAVVSRGVALDEIASLESFVGSGGFEDVRLDLLGSDRVLETRKGFSLAVAGAFRGMIKMLASADPEASTWREGGAAWQQLDSIENAMRREELYYSADIMVVTGRRVS</sequence>
<protein>
    <recommendedName>
        <fullName evidence="1">Methyltransferase type 12 domain-containing protein</fullName>
    </recommendedName>
</protein>
<name>A0A1V8TM87_9PEZI</name>
<evidence type="ECO:0000313" key="3">
    <source>
        <dbReference type="Proteomes" id="UP000192596"/>
    </source>
</evidence>
<proteinExistence type="predicted"/>